<dbReference type="SMART" id="SM00758">
    <property type="entry name" value="PA14"/>
    <property type="match status" value="2"/>
</dbReference>
<evidence type="ECO:0000256" key="1">
    <source>
        <dbReference type="ARBA" id="ARBA00022729"/>
    </source>
</evidence>
<feature type="domain" description="PA14" evidence="4">
    <location>
        <begin position="19"/>
        <end position="172"/>
    </location>
</feature>
<evidence type="ECO:0000259" key="4">
    <source>
        <dbReference type="PROSITE" id="PS51820"/>
    </source>
</evidence>
<organism evidence="5 6">
    <name type="scientific">Anaerobaca lacustris</name>
    <dbReference type="NCBI Taxonomy" id="3044600"/>
    <lineage>
        <taxon>Bacteria</taxon>
        <taxon>Pseudomonadati</taxon>
        <taxon>Planctomycetota</taxon>
        <taxon>Phycisphaerae</taxon>
        <taxon>Sedimentisphaerales</taxon>
        <taxon>Anaerobacaceae</taxon>
        <taxon>Anaerobaca</taxon>
    </lineage>
</organism>
<gene>
    <name evidence="5" type="ORF">QJ522_13285</name>
</gene>
<dbReference type="SUPFAM" id="SSF56988">
    <property type="entry name" value="Anthrax protective antigen"/>
    <property type="match status" value="2"/>
</dbReference>
<dbReference type="InterPro" id="IPR008979">
    <property type="entry name" value="Galactose-bd-like_sf"/>
</dbReference>
<evidence type="ECO:0000256" key="2">
    <source>
        <dbReference type="SAM" id="SignalP"/>
    </source>
</evidence>
<dbReference type="SUPFAM" id="SSF49785">
    <property type="entry name" value="Galactose-binding domain-like"/>
    <property type="match status" value="1"/>
</dbReference>
<feature type="domain" description="F5/8 type C" evidence="3">
    <location>
        <begin position="262"/>
        <end position="401"/>
    </location>
</feature>
<dbReference type="EMBL" id="JASCXX010000015">
    <property type="protein sequence ID" value="MDI6450026.1"/>
    <property type="molecule type" value="Genomic_DNA"/>
</dbReference>
<dbReference type="Proteomes" id="UP001431776">
    <property type="component" value="Unassembled WGS sequence"/>
</dbReference>
<name>A0AAW6U1N9_9BACT</name>
<comment type="caution">
    <text evidence="5">The sequence shown here is derived from an EMBL/GenBank/DDBJ whole genome shotgun (WGS) entry which is preliminary data.</text>
</comment>
<protein>
    <submittedName>
        <fullName evidence="5">PA14 domain-containing protein</fullName>
    </submittedName>
</protein>
<accession>A0AAW6U1N9</accession>
<dbReference type="AlphaFoldDB" id="A0AAW6U1N9"/>
<keyword evidence="6" id="KW-1185">Reference proteome</keyword>
<dbReference type="InterPro" id="IPR011658">
    <property type="entry name" value="PA14_dom"/>
</dbReference>
<dbReference type="PROSITE" id="PS50022">
    <property type="entry name" value="FA58C_3"/>
    <property type="match status" value="1"/>
</dbReference>
<feature type="signal peptide" evidence="2">
    <location>
        <begin position="1"/>
        <end position="21"/>
    </location>
</feature>
<reference evidence="5" key="1">
    <citation type="submission" date="2023-05" db="EMBL/GenBank/DDBJ databases">
        <title>Anaerotaeda fermentans gen. nov., sp. nov., a novel anaerobic planctomycete of the new family within the order Sedimentisphaerales isolated from Taman Peninsula, Russia.</title>
        <authorList>
            <person name="Khomyakova M.A."/>
            <person name="Merkel A.Y."/>
            <person name="Slobodkin A.I."/>
        </authorList>
    </citation>
    <scope>NUCLEOTIDE SEQUENCE</scope>
    <source>
        <strain evidence="5">M17dextr</strain>
    </source>
</reference>
<proteinExistence type="predicted"/>
<evidence type="ECO:0000259" key="3">
    <source>
        <dbReference type="PROSITE" id="PS50022"/>
    </source>
</evidence>
<dbReference type="Pfam" id="PF07691">
    <property type="entry name" value="PA14"/>
    <property type="match status" value="2"/>
</dbReference>
<evidence type="ECO:0000313" key="6">
    <source>
        <dbReference type="Proteomes" id="UP001431776"/>
    </source>
</evidence>
<dbReference type="Gene3D" id="2.60.120.260">
    <property type="entry name" value="Galactose-binding domain-like"/>
    <property type="match status" value="2"/>
</dbReference>
<dbReference type="RefSeq" id="WP_349245434.1">
    <property type="nucleotide sequence ID" value="NZ_JASCXX010000015.1"/>
</dbReference>
<dbReference type="Pfam" id="PF00754">
    <property type="entry name" value="F5_F8_type_C"/>
    <property type="match status" value="1"/>
</dbReference>
<dbReference type="PROSITE" id="PS51820">
    <property type="entry name" value="PA14"/>
    <property type="match status" value="2"/>
</dbReference>
<sequence>MKKSILLMLLVSLALSTVSSAEVLREIWWVGANIDQAIALVNSGTPADQIDILDEPTWVDIADNYVARMSGWLTIPATGEYTFYVSGDDYQRLYVSQDDNPANAEMVAFVDGWTASQEWTKYASQKAQPMMLQEGQVLAVYGIMQEGGGGDGQDWGWTGPGVEAITLIPGDLFVIDYEVTAPAKARVVTPADGATGVIDAVANWYMPDGAEGVVYDLYVGIDPDNLFVFAEGIVETTVFGGTAGIELDFGTTYYWRVDADGTPGRVWSFTTEAMAFAVPNIIATSNGTPQEGSEPAKAVDGRISTEATDQWLATPPEGEVLWIQFELPRVHKMYDMAVFNSNTQFEALLGYGAKDVTIEYSADGDAWEVFGDVELARAAETTINLDGIGARFIRLTINSNWGGLFADSGLTEVRMTYVPAYVRFPSLADGATGVDPDVVLSWQAGRGAVAHNVYVGTDELALAGVVAGNSFAPDLVYGMPYYWKVDADDGAAIWEGDVLSFTTREFDTIASGLILEYDNSIEPFYSEVALTAEDGMDLAAYGASTLRVAFRGATKDAADIYVAIEDMDGQVAVIPNPTPTMPAAPGLLREIWWGDASIDEAIALVNSGVPANQMDVLEEPTWVDIADNYVARMSGWLTIPATGEYTFYVAGDDSQRMYVSQDDNPANAVLVAYVDGWTASQAWTTYASQRAEPMMLEEGQVLAVYGIMQEGGGGDGQDFGWTGPGFDEVTVIPGEYWMHSSPQTWNLALGDIAGVDLANVASLAIGAGNRLDPAADGAGVIMVNSISIGTPISHNVLADVTGPGDAVQGVPNDGDWPGGEHPALAIDNNVATKFLHFKGDEGPSGICVTPAVGPTVVTGLTLTTANDVPGRDPITFELYGSNDGIDGPYTLIASGDILDFAGEVEWPRFTKNATPITFENDVVYTSYQLLFPDIRGPVGGSVNSMQIAEIELIGVASW</sequence>
<evidence type="ECO:0000313" key="5">
    <source>
        <dbReference type="EMBL" id="MDI6450026.1"/>
    </source>
</evidence>
<dbReference type="InterPro" id="IPR037524">
    <property type="entry name" value="PA14/GLEYA"/>
</dbReference>
<dbReference type="PANTHER" id="PTHR46769:SF2">
    <property type="entry name" value="FIBROCYSTIN-L ISOFORM 2 PRECURSOR-RELATED"/>
    <property type="match status" value="1"/>
</dbReference>
<dbReference type="InterPro" id="IPR052387">
    <property type="entry name" value="Fibrocystin"/>
</dbReference>
<dbReference type="InterPro" id="IPR000421">
    <property type="entry name" value="FA58C"/>
</dbReference>
<feature type="chain" id="PRO_5044014990" evidence="2">
    <location>
        <begin position="22"/>
        <end position="958"/>
    </location>
</feature>
<dbReference type="PANTHER" id="PTHR46769">
    <property type="entry name" value="POLYCYSTIC KIDNEY AND HEPATIC DISEASE 1 (AUTOSOMAL RECESSIVE)-LIKE 1"/>
    <property type="match status" value="1"/>
</dbReference>
<feature type="domain" description="PA14" evidence="4">
    <location>
        <begin position="582"/>
        <end position="736"/>
    </location>
</feature>
<keyword evidence="1 2" id="KW-0732">Signal</keyword>